<evidence type="ECO:0000313" key="1">
    <source>
        <dbReference type="EMBL" id="RMX60384.1"/>
    </source>
</evidence>
<gene>
    <name evidence="1" type="ORF">pdam_00024595</name>
</gene>
<dbReference type="EMBL" id="RCHS01000159">
    <property type="protein sequence ID" value="RMX60384.1"/>
    <property type="molecule type" value="Genomic_DNA"/>
</dbReference>
<reference evidence="1 2" key="1">
    <citation type="journal article" date="2018" name="Sci. Rep.">
        <title>Comparative analysis of the Pocillopora damicornis genome highlights role of immune system in coral evolution.</title>
        <authorList>
            <person name="Cunning R."/>
            <person name="Bay R.A."/>
            <person name="Gillette P."/>
            <person name="Baker A.C."/>
            <person name="Traylor-Knowles N."/>
        </authorList>
    </citation>
    <scope>NUCLEOTIDE SEQUENCE [LARGE SCALE GENOMIC DNA]</scope>
    <source>
        <strain evidence="1">RSMAS</strain>
        <tissue evidence="1">Whole animal</tissue>
    </source>
</reference>
<sequence>MKDVVLMCFRSSVADCEVFSFESGTKSSSSNVRLLPVFITSFIHCKKRKETKPTFSAESLVEEIFL</sequence>
<evidence type="ECO:0000313" key="2">
    <source>
        <dbReference type="Proteomes" id="UP000275408"/>
    </source>
</evidence>
<dbReference type="Proteomes" id="UP000275408">
    <property type="component" value="Unassembled WGS sequence"/>
</dbReference>
<organism evidence="1 2">
    <name type="scientific">Pocillopora damicornis</name>
    <name type="common">Cauliflower coral</name>
    <name type="synonym">Millepora damicornis</name>
    <dbReference type="NCBI Taxonomy" id="46731"/>
    <lineage>
        <taxon>Eukaryota</taxon>
        <taxon>Metazoa</taxon>
        <taxon>Cnidaria</taxon>
        <taxon>Anthozoa</taxon>
        <taxon>Hexacorallia</taxon>
        <taxon>Scleractinia</taxon>
        <taxon>Astrocoeniina</taxon>
        <taxon>Pocilloporidae</taxon>
        <taxon>Pocillopora</taxon>
    </lineage>
</organism>
<accession>A0A3M6V3H9</accession>
<comment type="caution">
    <text evidence="1">The sequence shown here is derived from an EMBL/GenBank/DDBJ whole genome shotgun (WGS) entry which is preliminary data.</text>
</comment>
<dbReference type="AlphaFoldDB" id="A0A3M6V3H9"/>
<proteinExistence type="predicted"/>
<name>A0A3M6V3H9_POCDA</name>
<protein>
    <submittedName>
        <fullName evidence="1">Uncharacterized protein</fullName>
    </submittedName>
</protein>
<keyword evidence="2" id="KW-1185">Reference proteome</keyword>